<proteinExistence type="predicted"/>
<protein>
    <submittedName>
        <fullName evidence="1">AlNc14C176G8118 protein</fullName>
    </submittedName>
</protein>
<organism evidence="1">
    <name type="scientific">Albugo laibachii Nc14</name>
    <dbReference type="NCBI Taxonomy" id="890382"/>
    <lineage>
        <taxon>Eukaryota</taxon>
        <taxon>Sar</taxon>
        <taxon>Stramenopiles</taxon>
        <taxon>Oomycota</taxon>
        <taxon>Peronosporomycetes</taxon>
        <taxon>Albuginales</taxon>
        <taxon>Albuginaceae</taxon>
        <taxon>Albugo</taxon>
    </lineage>
</organism>
<name>F0WNW3_9STRA</name>
<sequence>MGGGIPEPLQHRSAGDLLRPKPTALLITVRLQSGKYEHWDVFPSCTYKDGSLTNKAHLVFIEIGFIAFPHSGSKPRYSDRQFSSSLTTQFCTHGDRITGNFN</sequence>
<dbReference type="EMBL" id="FR824221">
    <property type="protein sequence ID" value="CCA23006.1"/>
    <property type="molecule type" value="Genomic_DNA"/>
</dbReference>
<gene>
    <name evidence="1" type="primary">AlNc14C176G8118</name>
    <name evidence="1" type="ORF">ALNC14_091490</name>
</gene>
<reference evidence="1" key="2">
    <citation type="submission" date="2011-02" db="EMBL/GenBank/DDBJ databases">
        <authorList>
            <person name="MacLean D."/>
        </authorList>
    </citation>
    <scope>NUCLEOTIDE SEQUENCE</scope>
</reference>
<reference evidence="1" key="1">
    <citation type="journal article" date="2011" name="PLoS Biol.">
        <title>Gene gain and loss during evolution of obligate parasitism in the white rust pathogen of Arabidopsis thaliana.</title>
        <authorList>
            <person name="Kemen E."/>
            <person name="Gardiner A."/>
            <person name="Schultz-Larsen T."/>
            <person name="Kemen A.C."/>
            <person name="Balmuth A.L."/>
            <person name="Robert-Seilaniantz A."/>
            <person name="Bailey K."/>
            <person name="Holub E."/>
            <person name="Studholme D.J."/>
            <person name="Maclean D."/>
            <person name="Jones J.D."/>
        </authorList>
    </citation>
    <scope>NUCLEOTIDE SEQUENCE</scope>
</reference>
<accession>F0WNW3</accession>
<dbReference type="AlphaFoldDB" id="F0WNW3"/>
<evidence type="ECO:0000313" key="1">
    <source>
        <dbReference type="EMBL" id="CCA23006.1"/>
    </source>
</evidence>
<dbReference type="HOGENOM" id="CLU_2282695_0_0_1"/>